<keyword evidence="2" id="KW-1185">Reference proteome</keyword>
<dbReference type="EMBL" id="KV013386">
    <property type="protein sequence ID" value="KZV23745.1"/>
    <property type="molecule type" value="Genomic_DNA"/>
</dbReference>
<gene>
    <name evidence="1" type="ORF">F511_33753</name>
</gene>
<proteinExistence type="predicted"/>
<dbReference type="Proteomes" id="UP000250235">
    <property type="component" value="Unassembled WGS sequence"/>
</dbReference>
<protein>
    <submittedName>
        <fullName evidence="1">Uncharacterized protein</fullName>
    </submittedName>
</protein>
<sequence>MTSALLIGRNRESATMTSACLLEKVIISNYDVSNQQSIRSARAGSAMMTSAVTSSQSAVRYSTTSRWYLKLAIAKRCRLDKWIRQRFAFALRFSRCSLRCRKMMYQSQATSVSSRELQCFTYPVDRKSRRKETEEIFSRKEVEDTTSSEAVDEFYYEDSLKFRGLVESRSSRSCWLRDRSTFSKGKCSNICSDELTQIARDLCGRQDL</sequence>
<accession>A0A2Z7API5</accession>
<evidence type="ECO:0000313" key="1">
    <source>
        <dbReference type="EMBL" id="KZV23745.1"/>
    </source>
</evidence>
<dbReference type="AlphaFoldDB" id="A0A2Z7API5"/>
<organism evidence="1 2">
    <name type="scientific">Dorcoceras hygrometricum</name>
    <dbReference type="NCBI Taxonomy" id="472368"/>
    <lineage>
        <taxon>Eukaryota</taxon>
        <taxon>Viridiplantae</taxon>
        <taxon>Streptophyta</taxon>
        <taxon>Embryophyta</taxon>
        <taxon>Tracheophyta</taxon>
        <taxon>Spermatophyta</taxon>
        <taxon>Magnoliopsida</taxon>
        <taxon>eudicotyledons</taxon>
        <taxon>Gunneridae</taxon>
        <taxon>Pentapetalae</taxon>
        <taxon>asterids</taxon>
        <taxon>lamiids</taxon>
        <taxon>Lamiales</taxon>
        <taxon>Gesneriaceae</taxon>
        <taxon>Didymocarpoideae</taxon>
        <taxon>Trichosporeae</taxon>
        <taxon>Loxocarpinae</taxon>
        <taxon>Dorcoceras</taxon>
    </lineage>
</organism>
<reference evidence="1 2" key="1">
    <citation type="journal article" date="2015" name="Proc. Natl. Acad. Sci. U.S.A.">
        <title>The resurrection genome of Boea hygrometrica: A blueprint for survival of dehydration.</title>
        <authorList>
            <person name="Xiao L."/>
            <person name="Yang G."/>
            <person name="Zhang L."/>
            <person name="Yang X."/>
            <person name="Zhao S."/>
            <person name="Ji Z."/>
            <person name="Zhou Q."/>
            <person name="Hu M."/>
            <person name="Wang Y."/>
            <person name="Chen M."/>
            <person name="Xu Y."/>
            <person name="Jin H."/>
            <person name="Xiao X."/>
            <person name="Hu G."/>
            <person name="Bao F."/>
            <person name="Hu Y."/>
            <person name="Wan P."/>
            <person name="Li L."/>
            <person name="Deng X."/>
            <person name="Kuang T."/>
            <person name="Xiang C."/>
            <person name="Zhu J.K."/>
            <person name="Oliver M.J."/>
            <person name="He Y."/>
        </authorList>
    </citation>
    <scope>NUCLEOTIDE SEQUENCE [LARGE SCALE GENOMIC DNA]</scope>
    <source>
        <strain evidence="2">cv. XS01</strain>
    </source>
</reference>
<name>A0A2Z7API5_9LAMI</name>
<evidence type="ECO:0000313" key="2">
    <source>
        <dbReference type="Proteomes" id="UP000250235"/>
    </source>
</evidence>